<feature type="region of interest" description="Disordered" evidence="1">
    <location>
        <begin position="149"/>
        <end position="179"/>
    </location>
</feature>
<dbReference type="KEGG" id="moj:D7D94_02640"/>
<feature type="compositionally biased region" description="Low complexity" evidence="1">
    <location>
        <begin position="280"/>
        <end position="291"/>
    </location>
</feature>
<proteinExistence type="predicted"/>
<gene>
    <name evidence="3" type="ORF">D7D94_02640</name>
</gene>
<feature type="transmembrane region" description="Helical" evidence="2">
    <location>
        <begin position="309"/>
        <end position="332"/>
    </location>
</feature>
<keyword evidence="2" id="KW-0472">Membrane</keyword>
<reference evidence="3 4" key="1">
    <citation type="submission" date="2018-09" db="EMBL/GenBank/DDBJ databases">
        <title>Whole genome sequencing of Microbacterium oryzae strain MB-10T.</title>
        <authorList>
            <person name="Das S.K."/>
        </authorList>
    </citation>
    <scope>NUCLEOTIDE SEQUENCE [LARGE SCALE GENOMIC DNA]</scope>
    <source>
        <strain evidence="3 4">MB-10</strain>
    </source>
</reference>
<evidence type="ECO:0000256" key="2">
    <source>
        <dbReference type="SAM" id="Phobius"/>
    </source>
</evidence>
<name>A0A6I6E5U6_9MICO</name>
<accession>A0A6I6E5U6</accession>
<feature type="region of interest" description="Disordered" evidence="1">
    <location>
        <begin position="280"/>
        <end position="300"/>
    </location>
</feature>
<dbReference type="AlphaFoldDB" id="A0A6I6E5U6"/>
<feature type="compositionally biased region" description="Basic and acidic residues" evidence="1">
    <location>
        <begin position="89"/>
        <end position="98"/>
    </location>
</feature>
<evidence type="ECO:0000256" key="1">
    <source>
        <dbReference type="SAM" id="MobiDB-lite"/>
    </source>
</evidence>
<organism evidence="3 4">
    <name type="scientific">Microbacterium oryzae</name>
    <dbReference type="NCBI Taxonomy" id="743009"/>
    <lineage>
        <taxon>Bacteria</taxon>
        <taxon>Bacillati</taxon>
        <taxon>Actinomycetota</taxon>
        <taxon>Actinomycetes</taxon>
        <taxon>Micrococcales</taxon>
        <taxon>Microbacteriaceae</taxon>
        <taxon>Microbacterium</taxon>
    </lineage>
</organism>
<dbReference type="RefSeq" id="WP_156241089.1">
    <property type="nucleotide sequence ID" value="NZ_BAAAZL010000002.1"/>
</dbReference>
<evidence type="ECO:0000313" key="4">
    <source>
        <dbReference type="Proteomes" id="UP000422989"/>
    </source>
</evidence>
<keyword evidence="2" id="KW-1133">Transmembrane helix</keyword>
<sequence length="338" mass="35226">MSTSDGRPLTRRQLRELRQTGQHPIIPAEDVAASAEEDDESEHEVVAPDAPERDDEVSELVESEADEPAAASEEPTGEVVEDPVAAETTDPHSADPGHPRLTRRQLREQERLRTDALATIPAVDGDDDEPIEATIVTDEVPQAAEPIEAQDAPEAPVEAEESPALVREAEAPRATLRPGFGENIAIDEVTHSPASFDELLTHPHETSGSASAPSTLILDEIPATAALSAPITATGELLITSSHKLPEGFGSSGAARGTTDGREVDAVLLDGELPLSSSPTPIAASSAVSTSKSPGEVIRPPVPEKNQKLVLTLGITAAGLGIVVVGAVVIAWTTGVFG</sequence>
<dbReference type="Proteomes" id="UP000422989">
    <property type="component" value="Chromosome"/>
</dbReference>
<feature type="region of interest" description="Disordered" evidence="1">
    <location>
        <begin position="1"/>
        <end position="110"/>
    </location>
</feature>
<evidence type="ECO:0000313" key="3">
    <source>
        <dbReference type="EMBL" id="QGU26688.1"/>
    </source>
</evidence>
<dbReference type="EMBL" id="CP032550">
    <property type="protein sequence ID" value="QGU26688.1"/>
    <property type="molecule type" value="Genomic_DNA"/>
</dbReference>
<feature type="compositionally biased region" description="Acidic residues" evidence="1">
    <location>
        <begin position="52"/>
        <end position="67"/>
    </location>
</feature>
<keyword evidence="4" id="KW-1185">Reference proteome</keyword>
<keyword evidence="2" id="KW-0812">Transmembrane</keyword>
<protein>
    <submittedName>
        <fullName evidence="3">Uncharacterized protein</fullName>
    </submittedName>
</protein>
<dbReference type="OrthoDB" id="5125954at2"/>